<dbReference type="InterPro" id="IPR018056">
    <property type="entry name" value="Kringle_CS"/>
</dbReference>
<dbReference type="SMART" id="SM00216">
    <property type="entry name" value="VWD"/>
    <property type="match status" value="1"/>
</dbReference>
<evidence type="ECO:0000256" key="1">
    <source>
        <dbReference type="ARBA" id="ARBA00022572"/>
    </source>
</evidence>
<evidence type="ECO:0000256" key="3">
    <source>
        <dbReference type="ARBA" id="ARBA00023180"/>
    </source>
</evidence>
<dbReference type="Pfam" id="PF00094">
    <property type="entry name" value="VWD"/>
    <property type="match status" value="1"/>
</dbReference>
<sequence length="288" mass="31913">MGFLASIAMVFVLVGVSQVQSKPENHGSKRQLECWNGPDGADYRGTFATTMSGTPCTSWFAKVHRAHIYGDAGLENNYCRNPNGDTRPWCYVSDHSNDFEYCYFEMCATGGGSGDPHMVTFDGVKYDFQGFCNYIIVKDCQHSGHYNFEIIADFRGRDQQNKPPTRMVAITIITNKIPVIRLLENNSFLIGDKPYNGSEVFTSEFGSVTPRGNTLVVNLIPMKLFLTWNGKIHKITVQLEDPDMYGNVCGLLGNSDGNPDNDFVKPDGSITHDAEIFGNSWAVPGSCV</sequence>
<keyword evidence="8" id="KW-1185">Reference proteome</keyword>
<evidence type="ECO:0000256" key="5">
    <source>
        <dbReference type="SAM" id="SignalP"/>
    </source>
</evidence>
<dbReference type="InterPro" id="IPR013806">
    <property type="entry name" value="Kringle-like"/>
</dbReference>
<proteinExistence type="predicted"/>
<feature type="domain" description="Kringle" evidence="6">
    <location>
        <begin position="33"/>
        <end position="107"/>
    </location>
</feature>
<dbReference type="SMART" id="SM00130">
    <property type="entry name" value="KR"/>
    <property type="match status" value="1"/>
</dbReference>
<dbReference type="GeneID" id="102805547"/>
<feature type="disulfide bond" evidence="4">
    <location>
        <begin position="79"/>
        <end position="102"/>
    </location>
</feature>
<dbReference type="PRINTS" id="PR00018">
    <property type="entry name" value="KRINGLE"/>
</dbReference>
<evidence type="ECO:0000256" key="2">
    <source>
        <dbReference type="ARBA" id="ARBA00023157"/>
    </source>
</evidence>
<accession>A0ABM0MGR7</accession>
<dbReference type="SUPFAM" id="SSF57440">
    <property type="entry name" value="Kringle-like"/>
    <property type="match status" value="1"/>
</dbReference>
<reference evidence="9" key="1">
    <citation type="submission" date="2025-08" db="UniProtKB">
        <authorList>
            <consortium name="RefSeq"/>
        </authorList>
    </citation>
    <scope>IDENTIFICATION</scope>
    <source>
        <tissue evidence="9">Testes</tissue>
    </source>
</reference>
<comment type="caution">
    <text evidence="4">Lacks conserved residue(s) required for the propagation of feature annotation.</text>
</comment>
<feature type="chain" id="PRO_5046847918" evidence="5">
    <location>
        <begin position="22"/>
        <end position="288"/>
    </location>
</feature>
<keyword evidence="3" id="KW-0325">Glycoprotein</keyword>
<name>A0ABM0MGR7_SACKO</name>
<organism evidence="8 9">
    <name type="scientific">Saccoglossus kowalevskii</name>
    <name type="common">Acorn worm</name>
    <dbReference type="NCBI Taxonomy" id="10224"/>
    <lineage>
        <taxon>Eukaryota</taxon>
        <taxon>Metazoa</taxon>
        <taxon>Hemichordata</taxon>
        <taxon>Enteropneusta</taxon>
        <taxon>Harrimaniidae</taxon>
        <taxon>Saccoglossus</taxon>
    </lineage>
</organism>
<feature type="signal peptide" evidence="5">
    <location>
        <begin position="1"/>
        <end position="21"/>
    </location>
</feature>
<dbReference type="PANTHER" id="PTHR11339">
    <property type="entry name" value="EXTRACELLULAR MATRIX GLYCOPROTEIN RELATED"/>
    <property type="match status" value="1"/>
</dbReference>
<dbReference type="Gene3D" id="2.40.20.10">
    <property type="entry name" value="Plasminogen Kringle 4"/>
    <property type="match status" value="1"/>
</dbReference>
<gene>
    <name evidence="9" type="primary">LOC102805547</name>
</gene>
<keyword evidence="5" id="KW-0732">Signal</keyword>
<keyword evidence="1 4" id="KW-0420">Kringle</keyword>
<dbReference type="PROSITE" id="PS51233">
    <property type="entry name" value="VWFD"/>
    <property type="match status" value="1"/>
</dbReference>
<dbReference type="Pfam" id="PF00051">
    <property type="entry name" value="Kringle"/>
    <property type="match status" value="1"/>
</dbReference>
<dbReference type="PROSITE" id="PS00021">
    <property type="entry name" value="KRINGLE_1"/>
    <property type="match status" value="1"/>
</dbReference>
<dbReference type="InterPro" id="IPR000001">
    <property type="entry name" value="Kringle"/>
</dbReference>
<dbReference type="InterPro" id="IPR050780">
    <property type="entry name" value="Mucin_vWF_Thrombospondin_sf"/>
</dbReference>
<evidence type="ECO:0000256" key="4">
    <source>
        <dbReference type="PROSITE-ProRule" id="PRU00121"/>
    </source>
</evidence>
<feature type="domain" description="VWFD" evidence="7">
    <location>
        <begin position="108"/>
        <end position="288"/>
    </location>
</feature>
<keyword evidence="2 4" id="KW-1015">Disulfide bond</keyword>
<evidence type="ECO:0000259" key="6">
    <source>
        <dbReference type="PROSITE" id="PS50070"/>
    </source>
</evidence>
<evidence type="ECO:0000259" key="7">
    <source>
        <dbReference type="PROSITE" id="PS51233"/>
    </source>
</evidence>
<dbReference type="PROSITE" id="PS50070">
    <property type="entry name" value="KRINGLE_2"/>
    <property type="match status" value="1"/>
</dbReference>
<evidence type="ECO:0000313" key="8">
    <source>
        <dbReference type="Proteomes" id="UP000694865"/>
    </source>
</evidence>
<dbReference type="InterPro" id="IPR038178">
    <property type="entry name" value="Kringle_sf"/>
</dbReference>
<evidence type="ECO:0000313" key="9">
    <source>
        <dbReference type="RefSeq" id="XP_006819208.1"/>
    </source>
</evidence>
<dbReference type="RefSeq" id="XP_006819208.1">
    <property type="nucleotide sequence ID" value="XM_006819145.1"/>
</dbReference>
<dbReference type="Proteomes" id="UP000694865">
    <property type="component" value="Unplaced"/>
</dbReference>
<protein>
    <submittedName>
        <fullName evidence="9">Zonadhesin-like</fullName>
    </submittedName>
</protein>
<dbReference type="CDD" id="cd00108">
    <property type="entry name" value="KR"/>
    <property type="match status" value="1"/>
</dbReference>
<dbReference type="InterPro" id="IPR001846">
    <property type="entry name" value="VWF_type-D"/>
</dbReference>